<evidence type="ECO:0000259" key="3">
    <source>
        <dbReference type="PROSITE" id="PS50977"/>
    </source>
</evidence>
<dbReference type="Pfam" id="PF00440">
    <property type="entry name" value="TetR_N"/>
    <property type="match status" value="1"/>
</dbReference>
<dbReference type="InterPro" id="IPR001647">
    <property type="entry name" value="HTH_TetR"/>
</dbReference>
<dbReference type="SUPFAM" id="SSF46689">
    <property type="entry name" value="Homeodomain-like"/>
    <property type="match status" value="1"/>
</dbReference>
<dbReference type="PANTHER" id="PTHR30055">
    <property type="entry name" value="HTH-TYPE TRANSCRIPTIONAL REGULATOR RUTR"/>
    <property type="match status" value="1"/>
</dbReference>
<dbReference type="RefSeq" id="WP_220022293.1">
    <property type="nucleotide sequence ID" value="NZ_QJJG01000030.1"/>
</dbReference>
<proteinExistence type="predicted"/>
<dbReference type="GO" id="GO:0003700">
    <property type="term" value="F:DNA-binding transcription factor activity"/>
    <property type="evidence" value="ECO:0007669"/>
    <property type="project" value="TreeGrafter"/>
</dbReference>
<evidence type="ECO:0000256" key="2">
    <source>
        <dbReference type="PROSITE-ProRule" id="PRU00335"/>
    </source>
</evidence>
<keyword evidence="1 2" id="KW-0238">DNA-binding</keyword>
<comment type="caution">
    <text evidence="4">The sequence shown here is derived from an EMBL/GenBank/DDBJ whole genome shotgun (WGS) entry which is preliminary data.</text>
</comment>
<evidence type="ECO:0000313" key="4">
    <source>
        <dbReference type="EMBL" id="PXW36483.1"/>
    </source>
</evidence>
<gene>
    <name evidence="4" type="ORF">DET57_13057</name>
</gene>
<evidence type="ECO:0000256" key="1">
    <source>
        <dbReference type="ARBA" id="ARBA00023125"/>
    </source>
</evidence>
<sequence>MNEENKKDSGRRKRRYDPMRRERLVAVTLEVIEQYGVAGTSTRKVAEIADVSLGSLTYYFESINHLLEEAFTHLSIKISNAFSERLGAARNREEALTAVVDIIDQNIWGSPQTLTLSFELYSFVSRNPHLQSLPQRWMEQSRQALEQHFTPSTARALDALIEGIGIHNHFDEEPMPRVEIESLIRQVASRD</sequence>
<dbReference type="SUPFAM" id="SSF48498">
    <property type="entry name" value="Tetracyclin repressor-like, C-terminal domain"/>
    <property type="match status" value="1"/>
</dbReference>
<dbReference type="InterPro" id="IPR009057">
    <property type="entry name" value="Homeodomain-like_sf"/>
</dbReference>
<dbReference type="Gene3D" id="1.10.357.10">
    <property type="entry name" value="Tetracycline Repressor, domain 2"/>
    <property type="match status" value="1"/>
</dbReference>
<feature type="domain" description="HTH tetR-type" evidence="3">
    <location>
        <begin position="18"/>
        <end position="78"/>
    </location>
</feature>
<reference evidence="4 5" key="1">
    <citation type="submission" date="2018-05" db="EMBL/GenBank/DDBJ databases">
        <title>Freshwater and sediment microbial communities from various areas in North America, analyzing microbe dynamics in response to fracking.</title>
        <authorList>
            <person name="Lamendella R."/>
        </authorList>
    </citation>
    <scope>NUCLEOTIDE SEQUENCE [LARGE SCALE GENOMIC DNA]</scope>
    <source>
        <strain evidence="4 5">67</strain>
    </source>
</reference>
<dbReference type="AlphaFoldDB" id="A0A318FDZ5"/>
<dbReference type="InterPro" id="IPR050109">
    <property type="entry name" value="HTH-type_TetR-like_transc_reg"/>
</dbReference>
<dbReference type="EMBL" id="QJJG01000030">
    <property type="protein sequence ID" value="PXW36483.1"/>
    <property type="molecule type" value="Genomic_DNA"/>
</dbReference>
<organism evidence="4 5">
    <name type="scientific">Klebsiella oxytoca</name>
    <dbReference type="NCBI Taxonomy" id="571"/>
    <lineage>
        <taxon>Bacteria</taxon>
        <taxon>Pseudomonadati</taxon>
        <taxon>Pseudomonadota</taxon>
        <taxon>Gammaproteobacteria</taxon>
        <taxon>Enterobacterales</taxon>
        <taxon>Enterobacteriaceae</taxon>
        <taxon>Klebsiella/Raoultella group</taxon>
        <taxon>Klebsiella</taxon>
    </lineage>
</organism>
<dbReference type="PANTHER" id="PTHR30055:SF226">
    <property type="entry name" value="HTH-TYPE TRANSCRIPTIONAL REGULATOR PKSA"/>
    <property type="match status" value="1"/>
</dbReference>
<accession>A0A318FDZ5</accession>
<dbReference type="GO" id="GO:0000976">
    <property type="term" value="F:transcription cis-regulatory region binding"/>
    <property type="evidence" value="ECO:0007669"/>
    <property type="project" value="TreeGrafter"/>
</dbReference>
<protein>
    <submittedName>
        <fullName evidence="4">TetR family transcriptional regulator</fullName>
    </submittedName>
</protein>
<evidence type="ECO:0000313" key="5">
    <source>
        <dbReference type="Proteomes" id="UP000247485"/>
    </source>
</evidence>
<name>A0A318FDZ5_KLEOX</name>
<dbReference type="PROSITE" id="PS50977">
    <property type="entry name" value="HTH_TETR_2"/>
    <property type="match status" value="1"/>
</dbReference>
<dbReference type="Proteomes" id="UP000247485">
    <property type="component" value="Unassembled WGS sequence"/>
</dbReference>
<dbReference type="InterPro" id="IPR036271">
    <property type="entry name" value="Tet_transcr_reg_TetR-rel_C_sf"/>
</dbReference>
<feature type="DNA-binding region" description="H-T-H motif" evidence="2">
    <location>
        <begin position="41"/>
        <end position="60"/>
    </location>
</feature>